<evidence type="ECO:0000256" key="1">
    <source>
        <dbReference type="SAM" id="SignalP"/>
    </source>
</evidence>
<evidence type="ECO:0000313" key="2">
    <source>
        <dbReference type="EMBL" id="KAF2088115.1"/>
    </source>
</evidence>
<keyword evidence="3" id="KW-1185">Reference proteome</keyword>
<feature type="signal peptide" evidence="1">
    <location>
        <begin position="1"/>
        <end position="19"/>
    </location>
</feature>
<accession>A0A9P4HZK8</accession>
<protein>
    <submittedName>
        <fullName evidence="2">Uncharacterized protein</fullName>
    </submittedName>
</protein>
<name>A0A9P4HZK8_9PEZI</name>
<dbReference type="OrthoDB" id="2349272at2759"/>
<evidence type="ECO:0000313" key="3">
    <source>
        <dbReference type="Proteomes" id="UP000799776"/>
    </source>
</evidence>
<dbReference type="Proteomes" id="UP000799776">
    <property type="component" value="Unassembled WGS sequence"/>
</dbReference>
<dbReference type="EMBL" id="ML978717">
    <property type="protein sequence ID" value="KAF2088115.1"/>
    <property type="molecule type" value="Genomic_DNA"/>
</dbReference>
<reference evidence="2" key="1">
    <citation type="journal article" date="2020" name="Stud. Mycol.">
        <title>101 Dothideomycetes genomes: a test case for predicting lifestyles and emergence of pathogens.</title>
        <authorList>
            <person name="Haridas S."/>
            <person name="Albert R."/>
            <person name="Binder M."/>
            <person name="Bloem J."/>
            <person name="Labutti K."/>
            <person name="Salamov A."/>
            <person name="Andreopoulos B."/>
            <person name="Baker S."/>
            <person name="Barry K."/>
            <person name="Bills G."/>
            <person name="Bluhm B."/>
            <person name="Cannon C."/>
            <person name="Castanera R."/>
            <person name="Culley D."/>
            <person name="Daum C."/>
            <person name="Ezra D."/>
            <person name="Gonzalez J."/>
            <person name="Henrissat B."/>
            <person name="Kuo A."/>
            <person name="Liang C."/>
            <person name="Lipzen A."/>
            <person name="Lutzoni F."/>
            <person name="Magnuson J."/>
            <person name="Mondo S."/>
            <person name="Nolan M."/>
            <person name="Ohm R."/>
            <person name="Pangilinan J."/>
            <person name="Park H.-J."/>
            <person name="Ramirez L."/>
            <person name="Alfaro M."/>
            <person name="Sun H."/>
            <person name="Tritt A."/>
            <person name="Yoshinaga Y."/>
            <person name="Zwiers L.-H."/>
            <person name="Turgeon B."/>
            <person name="Goodwin S."/>
            <person name="Spatafora J."/>
            <person name="Crous P."/>
            <person name="Grigoriev I."/>
        </authorList>
    </citation>
    <scope>NUCLEOTIDE SEQUENCE</scope>
    <source>
        <strain evidence="2">CBS 121410</strain>
    </source>
</reference>
<sequence>MKTLHLIFFLPFLAAAGSAHPTLLPLDQNHTPTTLTTRTPSTSITAAQLLLIAPSSSTCANAAIPSECRTATQAAPHISASFSRYQITSRRVQAALVATMVYESASFAYNTGHYPSHVPGKGTRNMQSYKYNSLYANDLFGAQALEEAAAVGPDQVLALVTGDEASFGSAAWFLASQCGGYRAVLREGTDEAYQSYLEDCVGTSWDGLRGSYYHAALEALGG</sequence>
<comment type="caution">
    <text evidence="2">The sequence shown here is derived from an EMBL/GenBank/DDBJ whole genome shotgun (WGS) entry which is preliminary data.</text>
</comment>
<proteinExistence type="predicted"/>
<feature type="chain" id="PRO_5040182593" evidence="1">
    <location>
        <begin position="20"/>
        <end position="222"/>
    </location>
</feature>
<organism evidence="2 3">
    <name type="scientific">Saccharata proteae CBS 121410</name>
    <dbReference type="NCBI Taxonomy" id="1314787"/>
    <lineage>
        <taxon>Eukaryota</taxon>
        <taxon>Fungi</taxon>
        <taxon>Dikarya</taxon>
        <taxon>Ascomycota</taxon>
        <taxon>Pezizomycotina</taxon>
        <taxon>Dothideomycetes</taxon>
        <taxon>Dothideomycetes incertae sedis</taxon>
        <taxon>Botryosphaeriales</taxon>
        <taxon>Saccharataceae</taxon>
        <taxon>Saccharata</taxon>
    </lineage>
</organism>
<gene>
    <name evidence="2" type="ORF">K490DRAFT_56133</name>
</gene>
<dbReference type="AlphaFoldDB" id="A0A9P4HZK8"/>
<keyword evidence="1" id="KW-0732">Signal</keyword>